<evidence type="ECO:0000313" key="2">
    <source>
        <dbReference type="EMBL" id="SYV90648.1"/>
    </source>
</evidence>
<feature type="transmembrane region" description="Helical" evidence="1">
    <location>
        <begin position="21"/>
        <end position="43"/>
    </location>
</feature>
<keyword evidence="1" id="KW-1133">Transmembrane helix</keyword>
<protein>
    <submittedName>
        <fullName evidence="2">ABC-type transport system involved in multi-copper enzyme maturation, permease component</fullName>
    </submittedName>
</protein>
<evidence type="ECO:0000256" key="1">
    <source>
        <dbReference type="SAM" id="Phobius"/>
    </source>
</evidence>
<organism evidence="2 3">
    <name type="scientific">Metamycoplasma alkalescens</name>
    <dbReference type="NCBI Taxonomy" id="45363"/>
    <lineage>
        <taxon>Bacteria</taxon>
        <taxon>Bacillati</taxon>
        <taxon>Mycoplasmatota</taxon>
        <taxon>Mycoplasmoidales</taxon>
        <taxon>Metamycoplasmataceae</taxon>
        <taxon>Metamycoplasma</taxon>
    </lineage>
</organism>
<reference evidence="3" key="1">
    <citation type="submission" date="2018-06" db="EMBL/GenBank/DDBJ databases">
        <authorList>
            <consortium name="Pathogen Informatics"/>
        </authorList>
    </citation>
    <scope>NUCLEOTIDE SEQUENCE [LARGE SCALE GENOMIC DNA]</scope>
    <source>
        <strain evidence="3">NCTC10135</strain>
    </source>
</reference>
<keyword evidence="1" id="KW-0812">Transmembrane</keyword>
<sequence length="113" mass="13006">MNTSAIKYSQFTFNTTLKKKNSIIMPILVLIFSLIIGLIFKFLINPKYLDLSTFIYIFAISLMTIIFASIKTLNIFKDMEKEGLELISLSKPISRNNLIFGKLLALIYFGLIW</sequence>
<proteinExistence type="predicted"/>
<dbReference type="Proteomes" id="UP000259864">
    <property type="component" value="Chromosome 1"/>
</dbReference>
<dbReference type="AlphaFoldDB" id="A0A3B0P0L9"/>
<dbReference type="KEGG" id="mala:NCTC10135_01172"/>
<keyword evidence="1" id="KW-0472">Membrane</keyword>
<dbReference type="EMBL" id="LS991949">
    <property type="protein sequence ID" value="SYV90648.1"/>
    <property type="molecule type" value="Genomic_DNA"/>
</dbReference>
<name>A0A3B0P0L9_9BACT</name>
<evidence type="ECO:0000313" key="3">
    <source>
        <dbReference type="Proteomes" id="UP000259864"/>
    </source>
</evidence>
<gene>
    <name evidence="2" type="ORF">NCTC10135_01172</name>
</gene>
<feature type="transmembrane region" description="Helical" evidence="1">
    <location>
        <begin position="55"/>
        <end position="76"/>
    </location>
</feature>
<accession>A0A3B0P0L9</accession>
<feature type="non-terminal residue" evidence="2">
    <location>
        <position position="113"/>
    </location>
</feature>